<dbReference type="Proteomes" id="UP000001072">
    <property type="component" value="Unassembled WGS sequence"/>
</dbReference>
<dbReference type="InParanoid" id="F4RRR6"/>
<reference evidence="2" key="1">
    <citation type="journal article" date="2011" name="Proc. Natl. Acad. Sci. U.S.A.">
        <title>Obligate biotrophy features unraveled by the genomic analysis of rust fungi.</title>
        <authorList>
            <person name="Duplessis S."/>
            <person name="Cuomo C.A."/>
            <person name="Lin Y.-C."/>
            <person name="Aerts A."/>
            <person name="Tisserant E."/>
            <person name="Veneault-Fourrey C."/>
            <person name="Joly D.L."/>
            <person name="Hacquard S."/>
            <person name="Amselem J."/>
            <person name="Cantarel B.L."/>
            <person name="Chiu R."/>
            <person name="Coutinho P.M."/>
            <person name="Feau N."/>
            <person name="Field M."/>
            <person name="Frey P."/>
            <person name="Gelhaye E."/>
            <person name="Goldberg J."/>
            <person name="Grabherr M.G."/>
            <person name="Kodira C.D."/>
            <person name="Kohler A."/>
            <person name="Kuees U."/>
            <person name="Lindquist E.A."/>
            <person name="Lucas S.M."/>
            <person name="Mago R."/>
            <person name="Mauceli E."/>
            <person name="Morin E."/>
            <person name="Murat C."/>
            <person name="Pangilinan J.L."/>
            <person name="Park R."/>
            <person name="Pearson M."/>
            <person name="Quesneville H."/>
            <person name="Rouhier N."/>
            <person name="Sakthikumar S."/>
            <person name="Salamov A.A."/>
            <person name="Schmutz J."/>
            <person name="Selles B."/>
            <person name="Shapiro H."/>
            <person name="Tanguay P."/>
            <person name="Tuskan G.A."/>
            <person name="Henrissat B."/>
            <person name="Van de Peer Y."/>
            <person name="Rouze P."/>
            <person name="Ellis J.G."/>
            <person name="Dodds P.N."/>
            <person name="Schein J.E."/>
            <person name="Zhong S."/>
            <person name="Hamelin R.C."/>
            <person name="Grigoriev I.V."/>
            <person name="Szabo L.J."/>
            <person name="Martin F."/>
        </authorList>
    </citation>
    <scope>NUCLEOTIDE SEQUENCE [LARGE SCALE GENOMIC DNA]</scope>
    <source>
        <strain evidence="2">98AG31 / pathotype 3-4-7</strain>
    </source>
</reference>
<dbReference type="SUPFAM" id="SSF81301">
    <property type="entry name" value="Nucleotidyltransferase"/>
    <property type="match status" value="1"/>
</dbReference>
<dbReference type="RefSeq" id="XP_007411732.1">
    <property type="nucleotide sequence ID" value="XM_007411670.1"/>
</dbReference>
<dbReference type="InterPro" id="IPR043519">
    <property type="entry name" value="NT_sf"/>
</dbReference>
<dbReference type="OrthoDB" id="273917at2759"/>
<evidence type="ECO:0000313" key="2">
    <source>
        <dbReference type="Proteomes" id="UP000001072"/>
    </source>
</evidence>
<dbReference type="KEGG" id="mlr:MELLADRAFT_88445"/>
<dbReference type="EMBL" id="GL883115">
    <property type="protein sequence ID" value="EGG04979.1"/>
    <property type="molecule type" value="Genomic_DNA"/>
</dbReference>
<organism evidence="2">
    <name type="scientific">Melampsora larici-populina (strain 98AG31 / pathotype 3-4-7)</name>
    <name type="common">Poplar leaf rust fungus</name>
    <dbReference type="NCBI Taxonomy" id="747676"/>
    <lineage>
        <taxon>Eukaryota</taxon>
        <taxon>Fungi</taxon>
        <taxon>Dikarya</taxon>
        <taxon>Basidiomycota</taxon>
        <taxon>Pucciniomycotina</taxon>
        <taxon>Pucciniomycetes</taxon>
        <taxon>Pucciniales</taxon>
        <taxon>Melampsoraceae</taxon>
        <taxon>Melampsora</taxon>
    </lineage>
</organism>
<keyword evidence="2" id="KW-1185">Reference proteome</keyword>
<protein>
    <submittedName>
        <fullName evidence="1">Uncharacterized protein</fullName>
    </submittedName>
</protein>
<proteinExistence type="predicted"/>
<dbReference type="AlphaFoldDB" id="F4RRR6"/>
<accession>F4RRR6</accession>
<dbReference type="VEuPathDB" id="FungiDB:MELLADRAFT_88445"/>
<name>F4RRR6_MELLP</name>
<dbReference type="Gene3D" id="3.30.460.10">
    <property type="entry name" value="Beta Polymerase, domain 2"/>
    <property type="match status" value="1"/>
</dbReference>
<dbReference type="Gene3D" id="1.10.1410.10">
    <property type="match status" value="1"/>
</dbReference>
<evidence type="ECO:0000313" key="1">
    <source>
        <dbReference type="EMBL" id="EGG04979.1"/>
    </source>
</evidence>
<sequence length="102" mass="11482">MMKDAKSKILYKLAPILCEQNIGQDVVVIAKAKLPIVKFNTFFGNSQVDFRISQSNGLAALEKVDELPNDVDYLLKTCELDSNIINIPKIKVKDAKKKQNCR</sequence>
<dbReference type="HOGENOM" id="CLU_2278080_0_0_1"/>
<gene>
    <name evidence="1" type="ORF">MELLADRAFT_88445</name>
</gene>
<dbReference type="GeneID" id="18934878"/>
<dbReference type="STRING" id="747676.F4RRR6"/>